<evidence type="ECO:0000256" key="1">
    <source>
        <dbReference type="ARBA" id="ARBA00007558"/>
    </source>
</evidence>
<dbReference type="InterPro" id="IPR006968">
    <property type="entry name" value="RUS_fam"/>
</dbReference>
<gene>
    <name evidence="3" type="ORF">FNF29_01472</name>
</gene>
<protein>
    <recommendedName>
        <fullName evidence="2">Protein root UVB sensitive/RUS domain-containing protein</fullName>
    </recommendedName>
</protein>
<dbReference type="PANTHER" id="PTHR12770:SF22">
    <property type="entry name" value="PROTEIN ROOT UVB SENSITIVE 1, CHLOROPLASTIC"/>
    <property type="match status" value="1"/>
</dbReference>
<dbReference type="InterPro" id="IPR054549">
    <property type="entry name" value="UVB_sens_RUS_dom"/>
</dbReference>
<accession>A0A5A8CSF8</accession>
<evidence type="ECO:0000259" key="2">
    <source>
        <dbReference type="Pfam" id="PF04884"/>
    </source>
</evidence>
<comment type="caution">
    <text evidence="3">The sequence shown here is derived from an EMBL/GenBank/DDBJ whole genome shotgun (WGS) entry which is preliminary data.</text>
</comment>
<name>A0A5A8CSF8_CAFRO</name>
<reference evidence="3 4" key="1">
    <citation type="submission" date="2019-07" db="EMBL/GenBank/DDBJ databases">
        <title>Genomes of Cafeteria roenbergensis.</title>
        <authorList>
            <person name="Fischer M.G."/>
            <person name="Hackl T."/>
            <person name="Roman M."/>
        </authorList>
    </citation>
    <scope>NUCLEOTIDE SEQUENCE [LARGE SCALE GENOMIC DNA]</scope>
    <source>
        <strain evidence="3 4">BVI</strain>
    </source>
</reference>
<dbReference type="Pfam" id="PF04884">
    <property type="entry name" value="UVB_sens_prot"/>
    <property type="match status" value="1"/>
</dbReference>
<evidence type="ECO:0000313" key="4">
    <source>
        <dbReference type="Proteomes" id="UP000323011"/>
    </source>
</evidence>
<organism evidence="3 4">
    <name type="scientific">Cafeteria roenbergensis</name>
    <name type="common">Marine flagellate</name>
    <dbReference type="NCBI Taxonomy" id="33653"/>
    <lineage>
        <taxon>Eukaryota</taxon>
        <taxon>Sar</taxon>
        <taxon>Stramenopiles</taxon>
        <taxon>Bigyra</taxon>
        <taxon>Opalozoa</taxon>
        <taxon>Bicosoecida</taxon>
        <taxon>Cafeteriaceae</taxon>
        <taxon>Cafeteria</taxon>
    </lineage>
</organism>
<dbReference type="EMBL" id="VLTN01000005">
    <property type="protein sequence ID" value="KAA0156055.1"/>
    <property type="molecule type" value="Genomic_DNA"/>
</dbReference>
<dbReference type="Proteomes" id="UP000323011">
    <property type="component" value="Unassembled WGS sequence"/>
</dbReference>
<evidence type="ECO:0000313" key="3">
    <source>
        <dbReference type="EMBL" id="KAA0156055.1"/>
    </source>
</evidence>
<keyword evidence="4" id="KW-1185">Reference proteome</keyword>
<dbReference type="PANTHER" id="PTHR12770">
    <property type="entry name" value="RUS1 FAMILY PROTEIN C16ORF58"/>
    <property type="match status" value="1"/>
</dbReference>
<dbReference type="AlphaFoldDB" id="A0A5A8CSF8"/>
<sequence length="454" mass="46647">MLRGSMRAPGGLRAAARWAAGLAPHQGRAASFVAHQGRGEAERRVAVSEDGAVRSVAPVPSQGAAAVSAAPGGRWASLLERKVLRHVLPQGYPVSVAPSYAQYAAWSAVGSTASAAAGVLSMQALLHAVGAGAGAVPMAAALQWVVKDGLGQLGGVLFVSFVNTRFDSDAKRWRFVSATALEAATLLEVLTPAMPGLFLPLAALANVGKNISFLSASATRAGIHQALATSGNLADVTARAGSQSIAASLAGTSLGIALSPLVGTATPSVMAAWACLAGVHLLSLHRALARLSLPGLNPFRAETVARAFWRRGASGVPSVDEVRGSERLIGAWGSNLLRGQPPASGVPLAVNPDPALAFGACVWRSSADGSVCLAVEQGAPWWVSLGGHLAATRAQQLVEEDASARVDARAVMAEAWSRLPEYVAALEQAGWWVGHPLVEQDTAKRVSVQWEAAP</sequence>
<comment type="similarity">
    <text evidence="1">Belongs to the RUS1 family.</text>
</comment>
<feature type="domain" description="Protein root UVB sensitive/RUS" evidence="2">
    <location>
        <begin position="81"/>
        <end position="311"/>
    </location>
</feature>
<proteinExistence type="inferred from homology"/>